<evidence type="ECO:0000313" key="3">
    <source>
        <dbReference type="Proteomes" id="UP000789831"/>
    </source>
</evidence>
<evidence type="ECO:0000256" key="1">
    <source>
        <dbReference type="SAM" id="Coils"/>
    </source>
</evidence>
<feature type="coiled-coil region" evidence="1">
    <location>
        <begin position="392"/>
        <end position="426"/>
    </location>
</feature>
<feature type="non-terminal residue" evidence="2">
    <location>
        <position position="434"/>
    </location>
</feature>
<gene>
    <name evidence="2" type="ORF">AGERDE_LOCUS12641</name>
</gene>
<sequence>DYEDYQIKMEADLKKLREETETGNPNPQNQVELGTQIEEKIQSQTEEEKLLLSEAIKESERKFNEIFEANKNEINGQNEEEIVHRLEIEREIRLTMQELEKAKNNYRNLLASEMADKQEEIRRKSKLKSNLEAKKNELEKAVRQITQLEAKLETTRSLLESYQDLTKDNNQKNAELEKKLKDEVRETSEEQKEIITLDLGKKQTEKIKNLEIENEELTRKEDELSRTLITLQELKEQLDRENENLRDELEENLPQKKYSCFLYKKLSKERKNNLNKNSEVRELKVKIAFLNSQHQVADSQINNLITQLAATRQTLTTTEGAQDILARIVVENHEELQVSQTLNISQNINLTQAQNDLQREQAINSTQLARINALIKQINIFRGRYQQERAINLAISIDLQQERKEKEQLESELKALLITLQHTARDSDNYREGN</sequence>
<reference evidence="2" key="1">
    <citation type="submission" date="2021-06" db="EMBL/GenBank/DDBJ databases">
        <authorList>
            <person name="Kallberg Y."/>
            <person name="Tangrot J."/>
            <person name="Rosling A."/>
        </authorList>
    </citation>
    <scope>NUCLEOTIDE SEQUENCE</scope>
    <source>
        <strain evidence="2">MT106</strain>
    </source>
</reference>
<feature type="coiled-coil region" evidence="1">
    <location>
        <begin position="85"/>
        <end position="251"/>
    </location>
</feature>
<proteinExistence type="predicted"/>
<evidence type="ECO:0000313" key="2">
    <source>
        <dbReference type="EMBL" id="CAG8680251.1"/>
    </source>
</evidence>
<accession>A0A9N9EJL8</accession>
<comment type="caution">
    <text evidence="2">The sequence shown here is derived from an EMBL/GenBank/DDBJ whole genome shotgun (WGS) entry which is preliminary data.</text>
</comment>
<dbReference type="EMBL" id="CAJVPL010010137">
    <property type="protein sequence ID" value="CAG8680251.1"/>
    <property type="molecule type" value="Genomic_DNA"/>
</dbReference>
<protein>
    <submittedName>
        <fullName evidence="2">11557_t:CDS:1</fullName>
    </submittedName>
</protein>
<name>A0A9N9EJL8_9GLOM</name>
<dbReference type="Proteomes" id="UP000789831">
    <property type="component" value="Unassembled WGS sequence"/>
</dbReference>
<keyword evidence="3" id="KW-1185">Reference proteome</keyword>
<organism evidence="2 3">
    <name type="scientific">Ambispora gerdemannii</name>
    <dbReference type="NCBI Taxonomy" id="144530"/>
    <lineage>
        <taxon>Eukaryota</taxon>
        <taxon>Fungi</taxon>
        <taxon>Fungi incertae sedis</taxon>
        <taxon>Mucoromycota</taxon>
        <taxon>Glomeromycotina</taxon>
        <taxon>Glomeromycetes</taxon>
        <taxon>Archaeosporales</taxon>
        <taxon>Ambisporaceae</taxon>
        <taxon>Ambispora</taxon>
    </lineage>
</organism>
<keyword evidence="1" id="KW-0175">Coiled coil</keyword>
<dbReference type="AlphaFoldDB" id="A0A9N9EJL8"/>